<keyword evidence="2" id="KW-1185">Reference proteome</keyword>
<protein>
    <submittedName>
        <fullName evidence="1">Uncharacterized protein</fullName>
    </submittedName>
</protein>
<evidence type="ECO:0000313" key="2">
    <source>
        <dbReference type="Proteomes" id="UP000638462"/>
    </source>
</evidence>
<comment type="caution">
    <text evidence="1">The sequence shown here is derived from an EMBL/GenBank/DDBJ whole genome shotgun (WGS) entry which is preliminary data.</text>
</comment>
<dbReference type="Proteomes" id="UP000638462">
    <property type="component" value="Unassembled WGS sequence"/>
</dbReference>
<dbReference type="EMBL" id="BMIT01000001">
    <property type="protein sequence ID" value="GGE82205.1"/>
    <property type="molecule type" value="Genomic_DNA"/>
</dbReference>
<organism evidence="1 2">
    <name type="scientific">Pseudoalteromonas gelatinilytica</name>
    <dbReference type="NCBI Taxonomy" id="1703256"/>
    <lineage>
        <taxon>Bacteria</taxon>
        <taxon>Pseudomonadati</taxon>
        <taxon>Pseudomonadota</taxon>
        <taxon>Gammaproteobacteria</taxon>
        <taxon>Alteromonadales</taxon>
        <taxon>Pseudoalteromonadaceae</taxon>
        <taxon>Pseudoalteromonas</taxon>
    </lineage>
</organism>
<proteinExistence type="predicted"/>
<gene>
    <name evidence="1" type="ORF">GCM10008027_03610</name>
</gene>
<reference evidence="2" key="1">
    <citation type="journal article" date="2019" name="Int. J. Syst. Evol. Microbiol.">
        <title>The Global Catalogue of Microorganisms (GCM) 10K type strain sequencing project: providing services to taxonomists for standard genome sequencing and annotation.</title>
        <authorList>
            <consortium name="The Broad Institute Genomics Platform"/>
            <consortium name="The Broad Institute Genome Sequencing Center for Infectious Disease"/>
            <person name="Wu L."/>
            <person name="Ma J."/>
        </authorList>
    </citation>
    <scope>NUCLEOTIDE SEQUENCE [LARGE SCALE GENOMIC DNA]</scope>
    <source>
        <strain evidence="2">CGMCC 1.15394</strain>
    </source>
</reference>
<evidence type="ECO:0000313" key="1">
    <source>
        <dbReference type="EMBL" id="GGE82205.1"/>
    </source>
</evidence>
<accession>A0ABQ1T4M3</accession>
<name>A0ABQ1T4M3_9GAMM</name>
<sequence length="56" mass="6423">MNISKTIVLFVKVANEVLVKSKERFYRVAFDFEKKSLSSLEQFTVSTAFGLDLFVT</sequence>